<proteinExistence type="predicted"/>
<evidence type="ECO:0000313" key="3">
    <source>
        <dbReference type="WBParaSite" id="Csp11.Scaffold512.g2572.t1"/>
    </source>
</evidence>
<organism evidence="2 3">
    <name type="scientific">Caenorhabditis tropicalis</name>
    <dbReference type="NCBI Taxonomy" id="1561998"/>
    <lineage>
        <taxon>Eukaryota</taxon>
        <taxon>Metazoa</taxon>
        <taxon>Ecdysozoa</taxon>
        <taxon>Nematoda</taxon>
        <taxon>Chromadorea</taxon>
        <taxon>Rhabditida</taxon>
        <taxon>Rhabditina</taxon>
        <taxon>Rhabditomorpha</taxon>
        <taxon>Rhabditoidea</taxon>
        <taxon>Rhabditidae</taxon>
        <taxon>Peloderinae</taxon>
        <taxon>Caenorhabditis</taxon>
    </lineage>
</organism>
<dbReference type="eggNOG" id="KOG0789">
    <property type="taxonomic scope" value="Eukaryota"/>
</dbReference>
<dbReference type="AlphaFoldDB" id="A0A1I7T5F1"/>
<feature type="region of interest" description="Disordered" evidence="1">
    <location>
        <begin position="49"/>
        <end position="73"/>
    </location>
</feature>
<dbReference type="Proteomes" id="UP000095282">
    <property type="component" value="Unplaced"/>
</dbReference>
<feature type="compositionally biased region" description="Basic and acidic residues" evidence="1">
    <location>
        <begin position="49"/>
        <end position="65"/>
    </location>
</feature>
<reference evidence="3" key="1">
    <citation type="submission" date="2016-11" db="UniProtKB">
        <authorList>
            <consortium name="WormBaseParasite"/>
        </authorList>
    </citation>
    <scope>IDENTIFICATION</scope>
</reference>
<name>A0A1I7T5F1_9PELO</name>
<evidence type="ECO:0000256" key="1">
    <source>
        <dbReference type="SAM" id="MobiDB-lite"/>
    </source>
</evidence>
<dbReference type="STRING" id="1561998.A0A1I7T5F1"/>
<evidence type="ECO:0000313" key="2">
    <source>
        <dbReference type="Proteomes" id="UP000095282"/>
    </source>
</evidence>
<protein>
    <submittedName>
        <fullName evidence="3">Mediator complex subunit 19</fullName>
    </submittedName>
</protein>
<dbReference type="WBParaSite" id="Csp11.Scaffold512.g2572.t1">
    <property type="protein sequence ID" value="Csp11.Scaffold512.g2572.t1"/>
    <property type="gene ID" value="Csp11.Scaffold512.g2572"/>
</dbReference>
<sequence>MGMGMGMPMGMPMIMGMPHLVGNPFDQGLEIEYSPITQLVSSVAHLMEMHQKSKEREEGHTDSHSSHGPMFPEFSQLQSQMRGRPGMSGSSEPHEMVSNGPKFHLIPYTQNVYDSSGHSSTSRLINSIPPDNIPSVMWRIGDLIGKNDPKEKENLYDMTKIKGFPILKVSL</sequence>
<keyword evidence="2" id="KW-1185">Reference proteome</keyword>
<accession>A0A1I7T5F1</accession>